<keyword evidence="2" id="KW-1185">Reference proteome</keyword>
<reference evidence="1" key="1">
    <citation type="submission" date="2020-04" db="EMBL/GenBank/DDBJ databases">
        <title>Hybrid Assembly of Korean Phytophthora infestans isolates.</title>
        <authorList>
            <person name="Prokchorchik M."/>
            <person name="Lee Y."/>
            <person name="Seo J."/>
            <person name="Cho J.-H."/>
            <person name="Park Y.-E."/>
            <person name="Jang D.-C."/>
            <person name="Im J.-S."/>
            <person name="Choi J.-G."/>
            <person name="Park H.-J."/>
            <person name="Lee G.-B."/>
            <person name="Lee Y.-G."/>
            <person name="Hong S.-Y."/>
            <person name="Cho K."/>
            <person name="Sohn K.H."/>
        </authorList>
    </citation>
    <scope>NUCLEOTIDE SEQUENCE</scope>
    <source>
        <strain evidence="1">KR_1_A1</strain>
    </source>
</reference>
<organism evidence="1 2">
    <name type="scientific">Phytophthora infestans</name>
    <name type="common">Potato late blight agent</name>
    <name type="synonym">Botrytis infestans</name>
    <dbReference type="NCBI Taxonomy" id="4787"/>
    <lineage>
        <taxon>Eukaryota</taxon>
        <taxon>Sar</taxon>
        <taxon>Stramenopiles</taxon>
        <taxon>Oomycota</taxon>
        <taxon>Peronosporomycetes</taxon>
        <taxon>Peronosporales</taxon>
        <taxon>Peronosporaceae</taxon>
        <taxon>Phytophthora</taxon>
    </lineage>
</organism>
<evidence type="ECO:0000313" key="2">
    <source>
        <dbReference type="Proteomes" id="UP000602510"/>
    </source>
</evidence>
<evidence type="ECO:0000313" key="1">
    <source>
        <dbReference type="EMBL" id="KAF4030665.1"/>
    </source>
</evidence>
<dbReference type="AlphaFoldDB" id="A0A833WED3"/>
<gene>
    <name evidence="1" type="ORF">GN244_ATG17538</name>
</gene>
<dbReference type="EMBL" id="WSZM01000654">
    <property type="protein sequence ID" value="KAF4030665.1"/>
    <property type="molecule type" value="Genomic_DNA"/>
</dbReference>
<proteinExistence type="predicted"/>
<accession>A0A833WED3</accession>
<protein>
    <submittedName>
        <fullName evidence="1">Uncharacterized protein</fullName>
    </submittedName>
</protein>
<name>A0A833WED3_PHYIN</name>
<dbReference type="Proteomes" id="UP000602510">
    <property type="component" value="Unassembled WGS sequence"/>
</dbReference>
<sequence>MRPWIHLLHVQDLAASCCLVGPRSMLLRASLGSSTVIGSIQSEHPSSAVFPSTVVHESNGDVMADD</sequence>
<comment type="caution">
    <text evidence="1">The sequence shown here is derived from an EMBL/GenBank/DDBJ whole genome shotgun (WGS) entry which is preliminary data.</text>
</comment>